<feature type="domain" description="Heterokaryon incompatibility" evidence="2">
    <location>
        <begin position="136"/>
        <end position="315"/>
    </location>
</feature>
<dbReference type="PANTHER" id="PTHR24148:SF73">
    <property type="entry name" value="HET DOMAIN PROTEIN (AFU_ORTHOLOGUE AFUA_8G01020)"/>
    <property type="match status" value="1"/>
</dbReference>
<dbReference type="OrthoDB" id="2157530at2759"/>
<dbReference type="EMBL" id="KZ613967">
    <property type="protein sequence ID" value="PMD30443.1"/>
    <property type="molecule type" value="Genomic_DNA"/>
</dbReference>
<dbReference type="STRING" id="1149755.A0A2J6QW10"/>
<reference evidence="3 4" key="1">
    <citation type="submission" date="2016-04" db="EMBL/GenBank/DDBJ databases">
        <title>A degradative enzymes factory behind the ericoid mycorrhizal symbiosis.</title>
        <authorList>
            <consortium name="DOE Joint Genome Institute"/>
            <person name="Martino E."/>
            <person name="Morin E."/>
            <person name="Grelet G."/>
            <person name="Kuo A."/>
            <person name="Kohler A."/>
            <person name="Daghino S."/>
            <person name="Barry K."/>
            <person name="Choi C."/>
            <person name="Cichocki N."/>
            <person name="Clum A."/>
            <person name="Copeland A."/>
            <person name="Hainaut M."/>
            <person name="Haridas S."/>
            <person name="Labutti K."/>
            <person name="Lindquist E."/>
            <person name="Lipzen A."/>
            <person name="Khouja H.-R."/>
            <person name="Murat C."/>
            <person name="Ohm R."/>
            <person name="Olson A."/>
            <person name="Spatafora J."/>
            <person name="Veneault-Fourrey C."/>
            <person name="Henrissat B."/>
            <person name="Grigoriev I."/>
            <person name="Martin F."/>
            <person name="Perotto S."/>
        </authorList>
    </citation>
    <scope>NUCLEOTIDE SEQUENCE [LARGE SCALE GENOMIC DNA]</scope>
    <source>
        <strain evidence="3 4">F</strain>
    </source>
</reference>
<gene>
    <name evidence="3" type="ORF">L207DRAFT_473850</name>
</gene>
<dbReference type="Pfam" id="PF06985">
    <property type="entry name" value="HET"/>
    <property type="match status" value="1"/>
</dbReference>
<evidence type="ECO:0000313" key="3">
    <source>
        <dbReference type="EMBL" id="PMD30443.1"/>
    </source>
</evidence>
<evidence type="ECO:0000313" key="4">
    <source>
        <dbReference type="Proteomes" id="UP000235786"/>
    </source>
</evidence>
<name>A0A2J6QW10_HYAVF</name>
<evidence type="ECO:0000256" key="1">
    <source>
        <dbReference type="SAM" id="MobiDB-lite"/>
    </source>
</evidence>
<dbReference type="AlphaFoldDB" id="A0A2J6QW10"/>
<dbReference type="InterPro" id="IPR052895">
    <property type="entry name" value="HetReg/Transcr_Mod"/>
</dbReference>
<proteinExistence type="predicted"/>
<dbReference type="InterPro" id="IPR010730">
    <property type="entry name" value="HET"/>
</dbReference>
<protein>
    <submittedName>
        <fullName evidence="3">HET-domain-containing protein</fullName>
    </submittedName>
</protein>
<sequence length="602" mass="68185">MRTVTLIPYIFTVEHSRLLCGGGSKNNEDEESRDPDPTDRIKRPGKPTEARPELLSCASLPLVNLAFSNGEAQKQTLKPRYPLPGSLTESKKPYVYQHLNGADEFRLLIISPGSLDDALHGEVITAKLSGTGRPAYEALSYTWADETGDAERSSEFVCDEDHSIIRITKNCEAAMRRLRLSDKKRWVWIDAICINQSSETERTYQVSMMSKIYMTARRVVVYLGESTPHTDLLFDWLNGLKTENLEILLKWDLDHLAVDTSISFEKYWSAGKERLLALFTNTGENKINITQRELVELAKEFFSRRWFKRVWVLQEVSLPDVRDITVVCGTKTTTAIRALHALSLVYKDSSSTMIRIFVLLRKKARVKNNHLLDVLIETRDREAGDPRDKIFGVLSIANYLNKGMFPELKADYGMTTTEVYVYYSAFFIAHHGPGFFLSLMKFPPKLRSLPSWAADWTAPWPNYKAVEGRDFAAGSRPSNDRDSGAVFTEENGCCVLTLLRPEILRGYFTRNGHIDGETDTRIEGLDSLHEDEILVEIYPGLAALLRQENEYHIFIQVCPHALSEGGVEDLVRRWSQVVVDGKGPRGPGSSGYLSSVEPFKIR</sequence>
<feature type="compositionally biased region" description="Basic and acidic residues" evidence="1">
    <location>
        <begin position="34"/>
        <end position="52"/>
    </location>
</feature>
<accession>A0A2J6QW10</accession>
<keyword evidence="4" id="KW-1185">Reference proteome</keyword>
<evidence type="ECO:0000259" key="2">
    <source>
        <dbReference type="Pfam" id="PF06985"/>
    </source>
</evidence>
<organism evidence="3 4">
    <name type="scientific">Hyaloscypha variabilis (strain UAMH 11265 / GT02V1 / F)</name>
    <name type="common">Meliniomyces variabilis</name>
    <dbReference type="NCBI Taxonomy" id="1149755"/>
    <lineage>
        <taxon>Eukaryota</taxon>
        <taxon>Fungi</taxon>
        <taxon>Dikarya</taxon>
        <taxon>Ascomycota</taxon>
        <taxon>Pezizomycotina</taxon>
        <taxon>Leotiomycetes</taxon>
        <taxon>Helotiales</taxon>
        <taxon>Hyaloscyphaceae</taxon>
        <taxon>Hyaloscypha</taxon>
        <taxon>Hyaloscypha variabilis</taxon>
    </lineage>
</organism>
<dbReference type="PANTHER" id="PTHR24148">
    <property type="entry name" value="ANKYRIN REPEAT DOMAIN-CONTAINING PROTEIN 39 HOMOLOG-RELATED"/>
    <property type="match status" value="1"/>
</dbReference>
<dbReference type="Proteomes" id="UP000235786">
    <property type="component" value="Unassembled WGS sequence"/>
</dbReference>
<feature type="region of interest" description="Disordered" evidence="1">
    <location>
        <begin position="21"/>
        <end position="52"/>
    </location>
</feature>